<dbReference type="GeneID" id="92715947"/>
<dbReference type="GO" id="GO:0046081">
    <property type="term" value="P:dUTP catabolic process"/>
    <property type="evidence" value="ECO:0007669"/>
    <property type="project" value="TreeGrafter"/>
</dbReference>
<keyword evidence="4" id="KW-1185">Reference proteome</keyword>
<dbReference type="PANTHER" id="PTHR30522:SF0">
    <property type="entry name" value="NUCLEOSIDE TRIPHOSPHATE PYROPHOSPHOHYDROLASE"/>
    <property type="match status" value="1"/>
</dbReference>
<feature type="domain" description="NTP pyrophosphohydrolase MazG-like" evidence="2">
    <location>
        <begin position="135"/>
        <end position="208"/>
    </location>
</feature>
<dbReference type="GO" id="GO:0006950">
    <property type="term" value="P:response to stress"/>
    <property type="evidence" value="ECO:0007669"/>
    <property type="project" value="UniProtKB-ARBA"/>
</dbReference>
<feature type="region of interest" description="Disordered" evidence="1">
    <location>
        <begin position="339"/>
        <end position="361"/>
    </location>
</feature>
<dbReference type="FunFam" id="1.10.287.1080:FF:000001">
    <property type="entry name" value="Nucleoside triphosphate pyrophosphohydrolase"/>
    <property type="match status" value="1"/>
</dbReference>
<dbReference type="GO" id="GO:0047429">
    <property type="term" value="F:nucleoside triphosphate diphosphatase activity"/>
    <property type="evidence" value="ECO:0007669"/>
    <property type="project" value="TreeGrafter"/>
</dbReference>
<dbReference type="CDD" id="cd11528">
    <property type="entry name" value="NTP-PPase_MazG_Nterm"/>
    <property type="match status" value="1"/>
</dbReference>
<dbReference type="GO" id="GO:0046061">
    <property type="term" value="P:dATP catabolic process"/>
    <property type="evidence" value="ECO:0007669"/>
    <property type="project" value="TreeGrafter"/>
</dbReference>
<organism evidence="3 4">
    <name type="scientific">Dialister hominis</name>
    <dbReference type="NCBI Taxonomy" id="2582419"/>
    <lineage>
        <taxon>Bacteria</taxon>
        <taxon>Bacillati</taxon>
        <taxon>Bacillota</taxon>
        <taxon>Negativicutes</taxon>
        <taxon>Veillonellales</taxon>
        <taxon>Veillonellaceae</taxon>
        <taxon>Dialister</taxon>
    </lineage>
</organism>
<dbReference type="RefSeq" id="WP_108849808.1">
    <property type="nucleotide sequence ID" value="NZ_AP019697.1"/>
</dbReference>
<dbReference type="GO" id="GO:0006203">
    <property type="term" value="P:dGTP catabolic process"/>
    <property type="evidence" value="ECO:0007669"/>
    <property type="project" value="TreeGrafter"/>
</dbReference>
<dbReference type="GO" id="GO:0046076">
    <property type="term" value="P:dTTP catabolic process"/>
    <property type="evidence" value="ECO:0007669"/>
    <property type="project" value="TreeGrafter"/>
</dbReference>
<dbReference type="SUPFAM" id="SSF101386">
    <property type="entry name" value="all-alpha NTP pyrophosphatases"/>
    <property type="match status" value="1"/>
</dbReference>
<dbReference type="Gene3D" id="1.10.287.1080">
    <property type="entry name" value="MazG-like"/>
    <property type="match status" value="2"/>
</dbReference>
<dbReference type="InterPro" id="IPR004518">
    <property type="entry name" value="MazG-like_dom"/>
</dbReference>
<reference evidence="4" key="1">
    <citation type="submission" date="2019-05" db="EMBL/GenBank/DDBJ databases">
        <title>Complete genome sequencing of Dialister sp. strain 5BBH33.</title>
        <authorList>
            <person name="Sakamoto M."/>
            <person name="Murakami T."/>
            <person name="Mori H."/>
        </authorList>
    </citation>
    <scope>NUCLEOTIDE SEQUENCE [LARGE SCALE GENOMIC DNA]</scope>
    <source>
        <strain evidence="4">5BBH33</strain>
    </source>
</reference>
<dbReference type="NCBIfam" id="TIGR00444">
    <property type="entry name" value="mazG"/>
    <property type="match status" value="1"/>
</dbReference>
<protein>
    <recommendedName>
        <fullName evidence="2">NTP pyrophosphohydrolase MazG-like domain-containing protein</fullName>
    </recommendedName>
</protein>
<evidence type="ECO:0000313" key="4">
    <source>
        <dbReference type="Proteomes" id="UP000320585"/>
    </source>
</evidence>
<name>A0A8E4DGZ6_9FIRM</name>
<sequence>MKISTALDLLMDKGLLSEEDTFTIVRDNEAGSVSLQLKHPLIVLFSNAQNLKSFSARLERLYTKDSSVLAIDPIGTILRLSVEEFSNHTMDSDFIFFFDSRKARTQPLHPFSLKQIDDVVGRLLAPGGCPWDRSQDHMSLRTYFLQEVYEVIDAIDKNDIPNLKEELGDVLFQVVIHAKLCEEEGQFSMQDVVDGISEKMIRRHPFVFGNSSSEELDQAFETWEKRKRIEKNRQYLLSGVPRSLPSLLLACIIQKKVSSNGLEEVFFSESFPEDVRRKICDILDAEDQRTGEFSAGAFLFALDRVLCERGIDPELALHSYTVNFMDRLRSFESDLQKSGKTLADMTPEDAQKSWKKFNGNS</sequence>
<gene>
    <name evidence="3" type="ORF">Dia5BBH33_07280</name>
</gene>
<dbReference type="EMBL" id="AP019697">
    <property type="protein sequence ID" value="BBK24793.1"/>
    <property type="molecule type" value="Genomic_DNA"/>
</dbReference>
<evidence type="ECO:0000313" key="3">
    <source>
        <dbReference type="EMBL" id="BBK24793.1"/>
    </source>
</evidence>
<dbReference type="GO" id="GO:0046047">
    <property type="term" value="P:TTP catabolic process"/>
    <property type="evidence" value="ECO:0007669"/>
    <property type="project" value="TreeGrafter"/>
</dbReference>
<dbReference type="GO" id="GO:0046052">
    <property type="term" value="P:UTP catabolic process"/>
    <property type="evidence" value="ECO:0007669"/>
    <property type="project" value="TreeGrafter"/>
</dbReference>
<dbReference type="OrthoDB" id="9808939at2"/>
<proteinExistence type="predicted"/>
<dbReference type="Proteomes" id="UP000320585">
    <property type="component" value="Chromosome"/>
</dbReference>
<evidence type="ECO:0000259" key="2">
    <source>
        <dbReference type="Pfam" id="PF03819"/>
    </source>
</evidence>
<dbReference type="AlphaFoldDB" id="A0A8E4DGZ6"/>
<dbReference type="InterPro" id="IPR048015">
    <property type="entry name" value="NTP-PPase_MazG-like_N"/>
</dbReference>
<evidence type="ECO:0000256" key="1">
    <source>
        <dbReference type="SAM" id="MobiDB-lite"/>
    </source>
</evidence>
<dbReference type="Pfam" id="PF03819">
    <property type="entry name" value="MazG"/>
    <property type="match status" value="1"/>
</dbReference>
<dbReference type="KEGG" id="dho:Dia5BBH33_07280"/>
<dbReference type="InterPro" id="IPR011551">
    <property type="entry name" value="NTP_PyrPHydrolase_MazG"/>
</dbReference>
<accession>A0A8E4DGZ6</accession>
<dbReference type="PANTHER" id="PTHR30522">
    <property type="entry name" value="NUCLEOSIDE TRIPHOSPHATE PYROPHOSPHOHYDROLASE"/>
    <property type="match status" value="1"/>
</dbReference>